<comment type="caution">
    <text evidence="1">The sequence shown here is derived from an EMBL/GenBank/DDBJ whole genome shotgun (WGS) entry which is preliminary data.</text>
</comment>
<keyword evidence="2" id="KW-1185">Reference proteome</keyword>
<evidence type="ECO:0000313" key="2">
    <source>
        <dbReference type="Proteomes" id="UP000314294"/>
    </source>
</evidence>
<dbReference type="Proteomes" id="UP000314294">
    <property type="component" value="Unassembled WGS sequence"/>
</dbReference>
<reference evidence="1 2" key="1">
    <citation type="submission" date="2019-03" db="EMBL/GenBank/DDBJ databases">
        <title>First draft genome of Liparis tanakae, snailfish: a comprehensive survey of snailfish specific genes.</title>
        <authorList>
            <person name="Kim W."/>
            <person name="Song I."/>
            <person name="Jeong J.-H."/>
            <person name="Kim D."/>
            <person name="Kim S."/>
            <person name="Ryu S."/>
            <person name="Song J.Y."/>
            <person name="Lee S.K."/>
        </authorList>
    </citation>
    <scope>NUCLEOTIDE SEQUENCE [LARGE SCALE GENOMIC DNA]</scope>
    <source>
        <tissue evidence="1">Muscle</tissue>
    </source>
</reference>
<proteinExistence type="predicted"/>
<dbReference type="AlphaFoldDB" id="A0A4Z2F8P9"/>
<sequence>MSDPRGCSCFSPLKHLTSANLRSGETGEMWGCFESRGFCVNHDLTVDLACGYLMDACGYLMDAANVAVTDDPAPPARRHRLDGVAV</sequence>
<dbReference type="EMBL" id="SRLO01001521">
    <property type="protein sequence ID" value="TNN37191.1"/>
    <property type="molecule type" value="Genomic_DNA"/>
</dbReference>
<gene>
    <name evidence="1" type="ORF">EYF80_052641</name>
</gene>
<organism evidence="1 2">
    <name type="scientific">Liparis tanakae</name>
    <name type="common">Tanaka's snailfish</name>
    <dbReference type="NCBI Taxonomy" id="230148"/>
    <lineage>
        <taxon>Eukaryota</taxon>
        <taxon>Metazoa</taxon>
        <taxon>Chordata</taxon>
        <taxon>Craniata</taxon>
        <taxon>Vertebrata</taxon>
        <taxon>Euteleostomi</taxon>
        <taxon>Actinopterygii</taxon>
        <taxon>Neopterygii</taxon>
        <taxon>Teleostei</taxon>
        <taxon>Neoteleostei</taxon>
        <taxon>Acanthomorphata</taxon>
        <taxon>Eupercaria</taxon>
        <taxon>Perciformes</taxon>
        <taxon>Cottioidei</taxon>
        <taxon>Cottales</taxon>
        <taxon>Liparidae</taxon>
        <taxon>Liparis</taxon>
    </lineage>
</organism>
<evidence type="ECO:0000313" key="1">
    <source>
        <dbReference type="EMBL" id="TNN37191.1"/>
    </source>
</evidence>
<name>A0A4Z2F8P9_9TELE</name>
<accession>A0A4Z2F8P9</accession>
<protein>
    <submittedName>
        <fullName evidence="1">Uncharacterized protein</fullName>
    </submittedName>
</protein>